<dbReference type="InterPro" id="IPR035992">
    <property type="entry name" value="Ricin_B-like_lectins"/>
</dbReference>
<dbReference type="InterPro" id="IPR000772">
    <property type="entry name" value="Ricin_B_lectin"/>
</dbReference>
<dbReference type="AlphaFoldDB" id="A0A7C9VQU8"/>
<dbReference type="RefSeq" id="WP_166048069.1">
    <property type="nucleotide sequence ID" value="NZ_JAAMPJ010000005.1"/>
</dbReference>
<dbReference type="Gene3D" id="2.80.10.50">
    <property type="match status" value="2"/>
</dbReference>
<organism evidence="3 4">
    <name type="scientific">Lentzea alba</name>
    <dbReference type="NCBI Taxonomy" id="2714351"/>
    <lineage>
        <taxon>Bacteria</taxon>
        <taxon>Bacillati</taxon>
        <taxon>Actinomycetota</taxon>
        <taxon>Actinomycetes</taxon>
        <taxon>Pseudonocardiales</taxon>
        <taxon>Pseudonocardiaceae</taxon>
        <taxon>Lentzea</taxon>
    </lineage>
</organism>
<feature type="domain" description="Ricin B lectin" evidence="2">
    <location>
        <begin position="36"/>
        <end position="175"/>
    </location>
</feature>
<sequence length="175" mass="18587">MSRTFLRRVSAAIALTAAAVALAGAGAGTASGAVTYDLLRNANSSKCLDVADGSRDNKAAIVQYTCDASKSHQQWTLEQVGDGSGAVRIKVAHSGKCVDVWDASQDATADATQYTCSATKFNQQFLVETTATGTMKFRARHSGQCLEIAGRNSTNKSHLHQNWCTSHRAQEFSIG</sequence>
<gene>
    <name evidence="3" type="ORF">G7043_21735</name>
</gene>
<keyword evidence="1" id="KW-0732">Signal</keyword>
<protein>
    <submittedName>
        <fullName evidence="3">RICIN domain-containing protein</fullName>
    </submittedName>
</protein>
<feature type="signal peptide" evidence="1">
    <location>
        <begin position="1"/>
        <end position="23"/>
    </location>
</feature>
<name>A0A7C9VQU8_9PSEU</name>
<reference evidence="3 4" key="1">
    <citation type="submission" date="2020-03" db="EMBL/GenBank/DDBJ databases">
        <title>Isolation and identification of active actinomycetes.</title>
        <authorList>
            <person name="Sun X."/>
        </authorList>
    </citation>
    <scope>NUCLEOTIDE SEQUENCE [LARGE SCALE GENOMIC DNA]</scope>
    <source>
        <strain evidence="3 4">NEAU-D13</strain>
    </source>
</reference>
<dbReference type="SUPFAM" id="SSF50370">
    <property type="entry name" value="Ricin B-like lectins"/>
    <property type="match status" value="1"/>
</dbReference>
<dbReference type="Pfam" id="PF14200">
    <property type="entry name" value="RicinB_lectin_2"/>
    <property type="match status" value="1"/>
</dbReference>
<dbReference type="SMART" id="SM00458">
    <property type="entry name" value="RICIN"/>
    <property type="match status" value="1"/>
</dbReference>
<keyword evidence="4" id="KW-1185">Reference proteome</keyword>
<dbReference type="CDD" id="cd00161">
    <property type="entry name" value="beta-trefoil_Ricin-like"/>
    <property type="match status" value="1"/>
</dbReference>
<dbReference type="EMBL" id="JAAMPJ010000005">
    <property type="protein sequence ID" value="NGY61553.1"/>
    <property type="molecule type" value="Genomic_DNA"/>
</dbReference>
<comment type="caution">
    <text evidence="3">The sequence shown here is derived from an EMBL/GenBank/DDBJ whole genome shotgun (WGS) entry which is preliminary data.</text>
</comment>
<dbReference type="PROSITE" id="PS50231">
    <property type="entry name" value="RICIN_B_LECTIN"/>
    <property type="match status" value="1"/>
</dbReference>
<accession>A0A7C9VQU8</accession>
<dbReference type="Proteomes" id="UP000481360">
    <property type="component" value="Unassembled WGS sequence"/>
</dbReference>
<feature type="chain" id="PRO_5038865522" evidence="1">
    <location>
        <begin position="24"/>
        <end position="175"/>
    </location>
</feature>
<evidence type="ECO:0000313" key="4">
    <source>
        <dbReference type="Proteomes" id="UP000481360"/>
    </source>
</evidence>
<evidence type="ECO:0000256" key="1">
    <source>
        <dbReference type="SAM" id="SignalP"/>
    </source>
</evidence>
<evidence type="ECO:0000259" key="2">
    <source>
        <dbReference type="SMART" id="SM00458"/>
    </source>
</evidence>
<proteinExistence type="predicted"/>
<evidence type="ECO:0000313" key="3">
    <source>
        <dbReference type="EMBL" id="NGY61553.1"/>
    </source>
</evidence>